<dbReference type="InterPro" id="IPR007922">
    <property type="entry name" value="DciA-like"/>
</dbReference>
<accession>A0A449IIG7</accession>
<gene>
    <name evidence="2" type="ORF">NCTC10754_01779</name>
</gene>
<feature type="signal peptide" evidence="1">
    <location>
        <begin position="1"/>
        <end position="28"/>
    </location>
</feature>
<feature type="chain" id="PRO_5019183220" evidence="1">
    <location>
        <begin position="29"/>
        <end position="170"/>
    </location>
</feature>
<dbReference type="AlphaFoldDB" id="A0A449IIG7"/>
<dbReference type="EMBL" id="CAACYJ010000027">
    <property type="protein sequence ID" value="VFB19196.1"/>
    <property type="molecule type" value="Genomic_DNA"/>
</dbReference>
<keyword evidence="1" id="KW-0732">Signal</keyword>
<evidence type="ECO:0000256" key="1">
    <source>
        <dbReference type="SAM" id="SignalP"/>
    </source>
</evidence>
<evidence type="ECO:0000313" key="3">
    <source>
        <dbReference type="Proteomes" id="UP000330809"/>
    </source>
</evidence>
<sequence length="170" mass="19332">MKRLFLLRLRLCFLWCLNMAFRPHPARAPSVLLREAKPLKAIFGHAKRLAHLQRLLESQLQPAAREHCHVASWREGSLLLIVTDGHWATRLRYQQKRLLRQLQTFDEFASLTRILFKVQPPTVQAKVAGHTLDLSVDAAQTIQATADGITDPALRAALERLASHARPKPD</sequence>
<dbReference type="Proteomes" id="UP000330809">
    <property type="component" value="Unassembled WGS sequence"/>
</dbReference>
<evidence type="ECO:0000313" key="2">
    <source>
        <dbReference type="EMBL" id="VFB19196.1"/>
    </source>
</evidence>
<proteinExistence type="predicted"/>
<protein>
    <submittedName>
        <fullName evidence="2">Zn-ribbon-containing, possibly RNA-binding protein and truncated derivatives</fullName>
    </submittedName>
</protein>
<name>A0A449IIG7_PSEFR</name>
<organism evidence="2 3">
    <name type="scientific">Pseudomonas fragi</name>
    <dbReference type="NCBI Taxonomy" id="296"/>
    <lineage>
        <taxon>Bacteria</taxon>
        <taxon>Pseudomonadati</taxon>
        <taxon>Pseudomonadota</taxon>
        <taxon>Gammaproteobacteria</taxon>
        <taxon>Pseudomonadales</taxon>
        <taxon>Pseudomonadaceae</taxon>
        <taxon>Pseudomonas</taxon>
    </lineage>
</organism>
<dbReference type="Pfam" id="PF05258">
    <property type="entry name" value="DciA"/>
    <property type="match status" value="1"/>
</dbReference>
<reference evidence="2 3" key="1">
    <citation type="submission" date="2019-02" db="EMBL/GenBank/DDBJ databases">
        <authorList>
            <consortium name="Pathogen Informatics"/>
        </authorList>
    </citation>
    <scope>NUCLEOTIDE SEQUENCE [LARGE SCALE GENOMIC DNA]</scope>
    <source>
        <strain evidence="2 3">3012STDY7103891</strain>
    </source>
</reference>